<comment type="caution">
    <text evidence="2">The sequence shown here is derived from an EMBL/GenBank/DDBJ whole genome shotgun (WGS) entry which is preliminary data.</text>
</comment>
<protein>
    <submittedName>
        <fullName evidence="2">Uncharacterized protein</fullName>
    </submittedName>
</protein>
<dbReference type="AlphaFoldDB" id="A0A2S4W0S5"/>
<reference evidence="2" key="1">
    <citation type="submission" date="2017-12" db="EMBL/GenBank/DDBJ databases">
        <title>Gene loss provides genomic basis for host adaptation in cereal stripe rust fungi.</title>
        <authorList>
            <person name="Xia C."/>
        </authorList>
    </citation>
    <scope>NUCLEOTIDE SEQUENCE [LARGE SCALE GENOMIC DNA]</scope>
    <source>
        <strain evidence="2">93-210</strain>
    </source>
</reference>
<feature type="compositionally biased region" description="Low complexity" evidence="1">
    <location>
        <begin position="1"/>
        <end position="12"/>
    </location>
</feature>
<feature type="compositionally biased region" description="Basic and acidic residues" evidence="1">
    <location>
        <begin position="14"/>
        <end position="25"/>
    </location>
</feature>
<dbReference type="VEuPathDB" id="FungiDB:PSTT_02272"/>
<evidence type="ECO:0000313" key="3">
    <source>
        <dbReference type="Proteomes" id="UP000239156"/>
    </source>
</evidence>
<dbReference type="Proteomes" id="UP000239156">
    <property type="component" value="Unassembled WGS sequence"/>
</dbReference>
<keyword evidence="3" id="KW-1185">Reference proteome</keyword>
<accession>A0A2S4W0S5</accession>
<evidence type="ECO:0000313" key="2">
    <source>
        <dbReference type="EMBL" id="POW15287.1"/>
    </source>
</evidence>
<organism evidence="2 3">
    <name type="scientific">Puccinia striiformis</name>
    <dbReference type="NCBI Taxonomy" id="27350"/>
    <lineage>
        <taxon>Eukaryota</taxon>
        <taxon>Fungi</taxon>
        <taxon>Dikarya</taxon>
        <taxon>Basidiomycota</taxon>
        <taxon>Pucciniomycotina</taxon>
        <taxon>Pucciniomycetes</taxon>
        <taxon>Pucciniales</taxon>
        <taxon>Pucciniaceae</taxon>
        <taxon>Puccinia</taxon>
    </lineage>
</organism>
<feature type="compositionally biased region" description="Polar residues" evidence="1">
    <location>
        <begin position="26"/>
        <end position="37"/>
    </location>
</feature>
<name>A0A2S4W0S5_9BASI</name>
<feature type="region of interest" description="Disordered" evidence="1">
    <location>
        <begin position="1"/>
        <end position="43"/>
    </location>
</feature>
<gene>
    <name evidence="2" type="ORF">PSTT_02272</name>
</gene>
<sequence length="43" mass="5081">MSLSRSSSQTSRRIPKEDQIHKRSEPQTQPNEILQRTSMRKLN</sequence>
<evidence type="ECO:0000256" key="1">
    <source>
        <dbReference type="SAM" id="MobiDB-lite"/>
    </source>
</evidence>
<dbReference type="EMBL" id="PKSL01000013">
    <property type="protein sequence ID" value="POW15287.1"/>
    <property type="molecule type" value="Genomic_DNA"/>
</dbReference>
<proteinExistence type="predicted"/>